<evidence type="ECO:0000313" key="3">
    <source>
        <dbReference type="Proteomes" id="UP000002036"/>
    </source>
</evidence>
<feature type="domain" description="BOD1/SHG1" evidence="1">
    <location>
        <begin position="12"/>
        <end position="116"/>
    </location>
</feature>
<dbReference type="HOGENOM" id="CLU_139264_0_0_1"/>
<keyword evidence="3" id="KW-1185">Reference proteome</keyword>
<name>C5E386_LACTC</name>
<dbReference type="AlphaFoldDB" id="C5E386"/>
<evidence type="ECO:0000259" key="1">
    <source>
        <dbReference type="Pfam" id="PF05205"/>
    </source>
</evidence>
<dbReference type="InParanoid" id="C5E386"/>
<organism evidence="2 3">
    <name type="scientific">Lachancea thermotolerans (strain ATCC 56472 / CBS 6340 / NRRL Y-8284)</name>
    <name type="common">Yeast</name>
    <name type="synonym">Kluyveromyces thermotolerans</name>
    <dbReference type="NCBI Taxonomy" id="559295"/>
    <lineage>
        <taxon>Eukaryota</taxon>
        <taxon>Fungi</taxon>
        <taxon>Dikarya</taxon>
        <taxon>Ascomycota</taxon>
        <taxon>Saccharomycotina</taxon>
        <taxon>Saccharomycetes</taxon>
        <taxon>Saccharomycetales</taxon>
        <taxon>Saccharomycetaceae</taxon>
        <taxon>Lachancea</taxon>
    </lineage>
</organism>
<dbReference type="Proteomes" id="UP000002036">
    <property type="component" value="Chromosome H"/>
</dbReference>
<dbReference type="EMBL" id="CU928180">
    <property type="protein sequence ID" value="CAR30497.1"/>
    <property type="molecule type" value="Genomic_DNA"/>
</dbReference>
<dbReference type="KEGG" id="lth:KLTH0H11220g"/>
<dbReference type="FunCoup" id="C5E386">
    <property type="interactions" value="44"/>
</dbReference>
<dbReference type="STRING" id="559295.C5E386"/>
<proteinExistence type="predicted"/>
<protein>
    <submittedName>
        <fullName evidence="2">KLTH0H11220p</fullName>
    </submittedName>
</protein>
<accession>C5E386</accession>
<dbReference type="GeneID" id="8294690"/>
<evidence type="ECO:0000313" key="2">
    <source>
        <dbReference type="EMBL" id="CAR30497.1"/>
    </source>
</evidence>
<gene>
    <name evidence="2" type="ordered locus">KLTH0H11220g</name>
</gene>
<dbReference type="OrthoDB" id="5579731at2759"/>
<dbReference type="eggNOG" id="ENOG502S9A4">
    <property type="taxonomic scope" value="Eukaryota"/>
</dbReference>
<dbReference type="RefSeq" id="XP_002556359.1">
    <property type="nucleotide sequence ID" value="XM_002556313.1"/>
</dbReference>
<reference evidence="2 3" key="1">
    <citation type="journal article" date="2009" name="Genome Res.">
        <title>Comparative genomics of protoploid Saccharomycetaceae.</title>
        <authorList>
            <consortium name="The Genolevures Consortium"/>
            <person name="Souciet J.-L."/>
            <person name="Dujon B."/>
            <person name="Gaillardin C."/>
            <person name="Johnston M."/>
            <person name="Baret P.V."/>
            <person name="Cliften P."/>
            <person name="Sherman D.J."/>
            <person name="Weissenbach J."/>
            <person name="Westhof E."/>
            <person name="Wincker P."/>
            <person name="Jubin C."/>
            <person name="Poulain J."/>
            <person name="Barbe V."/>
            <person name="Segurens B."/>
            <person name="Artiguenave F."/>
            <person name="Anthouard V."/>
            <person name="Vacherie B."/>
            <person name="Val M.-E."/>
            <person name="Fulton R.S."/>
            <person name="Minx P."/>
            <person name="Wilson R."/>
            <person name="Durrens P."/>
            <person name="Jean G."/>
            <person name="Marck C."/>
            <person name="Martin T."/>
            <person name="Nikolski M."/>
            <person name="Rolland T."/>
            <person name="Seret M.-L."/>
            <person name="Casaregola S."/>
            <person name="Despons L."/>
            <person name="Fairhead C."/>
            <person name="Fischer G."/>
            <person name="Lafontaine I."/>
            <person name="Leh V."/>
            <person name="Lemaire M."/>
            <person name="de Montigny J."/>
            <person name="Neuveglise C."/>
            <person name="Thierry A."/>
            <person name="Blanc-Lenfle I."/>
            <person name="Bleykasten C."/>
            <person name="Diffels J."/>
            <person name="Fritsch E."/>
            <person name="Frangeul L."/>
            <person name="Goeffon A."/>
            <person name="Jauniaux N."/>
            <person name="Kachouri-Lafond R."/>
            <person name="Payen C."/>
            <person name="Potier S."/>
            <person name="Pribylova L."/>
            <person name="Ozanne C."/>
            <person name="Richard G.-F."/>
            <person name="Sacerdot C."/>
            <person name="Straub M.-L."/>
            <person name="Talla E."/>
        </authorList>
    </citation>
    <scope>NUCLEOTIDE SEQUENCE [LARGE SCALE GENOMIC DNA]</scope>
    <source>
        <strain evidence="3">ATCC 56472 / CBS 6340 / NRRL Y-8284</strain>
    </source>
</reference>
<sequence length="130" mass="14641">MSREELDPAVNLADEFKKRGYFDEAKNGILAGPIQESSTTTLEQFIKDRVTSVVAEMVNEDESLIFKNRGSTTALIEGQLLKDGYEKLNTESIQIDVLLRRVLEDPDLKAEIKAKLKGDLEANKLQQRSQ</sequence>
<dbReference type="InterPro" id="IPR055264">
    <property type="entry name" value="BOD1/SHG1_dom"/>
</dbReference>
<dbReference type="OMA" id="WNKDEST"/>
<dbReference type="Pfam" id="PF05205">
    <property type="entry name" value="COMPASS-Shg1"/>
    <property type="match status" value="1"/>
</dbReference>